<dbReference type="SUPFAM" id="SSF109604">
    <property type="entry name" value="HD-domain/PDEase-like"/>
    <property type="match status" value="1"/>
</dbReference>
<dbReference type="OrthoDB" id="5186830at2"/>
<dbReference type="PANTHER" id="PTHR21262">
    <property type="entry name" value="GUANOSINE-3',5'-BIS DIPHOSPHATE 3'-PYROPHOSPHOHYDROLASE"/>
    <property type="match status" value="1"/>
</dbReference>
<dbReference type="Proteomes" id="UP000312512">
    <property type="component" value="Unassembled WGS sequence"/>
</dbReference>
<proteinExistence type="predicted"/>
<dbReference type="PANTHER" id="PTHR21262:SF31">
    <property type="entry name" value="GTP PYROPHOSPHOKINASE"/>
    <property type="match status" value="1"/>
</dbReference>
<accession>A0A5C4V6C1</accession>
<dbReference type="Gene3D" id="1.10.3210.10">
    <property type="entry name" value="Hypothetical protein af1432"/>
    <property type="match status" value="1"/>
</dbReference>
<dbReference type="GO" id="GO:0005886">
    <property type="term" value="C:plasma membrane"/>
    <property type="evidence" value="ECO:0007669"/>
    <property type="project" value="TreeGrafter"/>
</dbReference>
<dbReference type="EMBL" id="VDLX02000028">
    <property type="protein sequence ID" value="KAB8186902.1"/>
    <property type="molecule type" value="Genomic_DNA"/>
</dbReference>
<comment type="caution">
    <text evidence="1">The sequence shown here is derived from an EMBL/GenBank/DDBJ whole genome shotgun (WGS) entry which is preliminary data.</text>
</comment>
<protein>
    <submittedName>
        <fullName evidence="1">HD domain-containing protein</fullName>
    </submittedName>
</protein>
<sequence>MTFTFEDAYRLAEKAHHGQTDKAGVPYIHHPLAVADALTEHGEQARIAGILHDVIEDTDVTAEDLLAAGVEADTVDAILSVTRREGEAYADFIRRAAAHPMGRLVKRADIGHNSAPDRLATLEPRQAASLARRYRQALAILDEAETPAPPEEET</sequence>
<reference evidence="1 2" key="1">
    <citation type="submission" date="2019-10" db="EMBL/GenBank/DDBJ databases">
        <title>Nonomuraea sp. nov., isolated from Phyllanthus amarus.</title>
        <authorList>
            <person name="Klykleung N."/>
            <person name="Tanasupawat S."/>
        </authorList>
    </citation>
    <scope>NUCLEOTIDE SEQUENCE [LARGE SCALE GENOMIC DNA]</scope>
    <source>
        <strain evidence="1 2">PA1-10</strain>
    </source>
</reference>
<gene>
    <name evidence="1" type="ORF">FH608_046275</name>
</gene>
<name>A0A5C4V6C1_9ACTN</name>
<evidence type="ECO:0000313" key="2">
    <source>
        <dbReference type="Proteomes" id="UP000312512"/>
    </source>
</evidence>
<dbReference type="RefSeq" id="WP_139637566.1">
    <property type="nucleotide sequence ID" value="NZ_VDLX02000028.1"/>
</dbReference>
<dbReference type="AlphaFoldDB" id="A0A5C4V6C1"/>
<organism evidence="1 2">
    <name type="scientific">Nonomuraea phyllanthi</name>
    <dbReference type="NCBI Taxonomy" id="2219224"/>
    <lineage>
        <taxon>Bacteria</taxon>
        <taxon>Bacillati</taxon>
        <taxon>Actinomycetota</taxon>
        <taxon>Actinomycetes</taxon>
        <taxon>Streptosporangiales</taxon>
        <taxon>Streptosporangiaceae</taxon>
        <taxon>Nonomuraea</taxon>
    </lineage>
</organism>
<dbReference type="Pfam" id="PF13328">
    <property type="entry name" value="HD_4"/>
    <property type="match status" value="1"/>
</dbReference>
<evidence type="ECO:0000313" key="1">
    <source>
        <dbReference type="EMBL" id="KAB8186902.1"/>
    </source>
</evidence>
<keyword evidence="2" id="KW-1185">Reference proteome</keyword>